<dbReference type="InterPro" id="IPR008727">
    <property type="entry name" value="PAAR_motif"/>
</dbReference>
<dbReference type="CDD" id="cd14744">
    <property type="entry name" value="PAAR_CT_2"/>
    <property type="match status" value="1"/>
</dbReference>
<name>E8LRZ0_9VIBR</name>
<dbReference type="OrthoDB" id="5906756at2"/>
<protein>
    <recommendedName>
        <fullName evidence="2">Peptidoglycan binding-like domain-containing protein</fullName>
    </recommendedName>
</protein>
<dbReference type="Pfam" id="PF01471">
    <property type="entry name" value="PG_binding_1"/>
    <property type="match status" value="1"/>
</dbReference>
<dbReference type="Gene3D" id="1.10.101.10">
    <property type="entry name" value="PGBD-like superfamily/PGBD"/>
    <property type="match status" value="1"/>
</dbReference>
<dbReference type="Proteomes" id="UP000004371">
    <property type="component" value="Unassembled WGS sequence"/>
</dbReference>
<dbReference type="eggNOG" id="COG3409">
    <property type="taxonomic scope" value="Bacteria"/>
</dbReference>
<evidence type="ECO:0000256" key="1">
    <source>
        <dbReference type="SAM" id="MobiDB-lite"/>
    </source>
</evidence>
<keyword evidence="4" id="KW-1185">Reference proteome</keyword>
<gene>
    <name evidence="3" type="ORF">VIBR0546_10844</name>
</gene>
<dbReference type="SUPFAM" id="SSF47090">
    <property type="entry name" value="PGBD-like"/>
    <property type="match status" value="1"/>
</dbReference>
<feature type="compositionally biased region" description="Low complexity" evidence="1">
    <location>
        <begin position="133"/>
        <end position="142"/>
    </location>
</feature>
<dbReference type="eggNOG" id="COG4104">
    <property type="taxonomic scope" value="Bacteria"/>
</dbReference>
<feature type="region of interest" description="Disordered" evidence="1">
    <location>
        <begin position="130"/>
        <end position="149"/>
    </location>
</feature>
<dbReference type="EMBL" id="AEVS01000040">
    <property type="protein sequence ID" value="EGA66487.1"/>
    <property type="molecule type" value="Genomic_DNA"/>
</dbReference>
<evidence type="ECO:0000313" key="3">
    <source>
        <dbReference type="EMBL" id="EGA66487.1"/>
    </source>
</evidence>
<evidence type="ECO:0000259" key="2">
    <source>
        <dbReference type="Pfam" id="PF01471"/>
    </source>
</evidence>
<reference evidence="3 4" key="1">
    <citation type="journal article" date="2012" name="Int. J. Syst. Evol. Microbiol.">
        <title>Vibrio caribbeanicus sp. nov., isolated from the marine sponge Scleritoderma cyanea.</title>
        <authorList>
            <person name="Hoffmann M."/>
            <person name="Monday S.R."/>
            <person name="Allard M.W."/>
            <person name="Strain E.A."/>
            <person name="Whittaker P."/>
            <person name="Naum M."/>
            <person name="McCarthy P.J."/>
            <person name="Lopez J.V."/>
            <person name="Fischer M."/>
            <person name="Brown E.W."/>
        </authorList>
    </citation>
    <scope>NUCLEOTIDE SEQUENCE [LARGE SCALE GENOMIC DNA]</scope>
    <source>
        <strain evidence="3 4">LMG 20546</strain>
    </source>
</reference>
<dbReference type="InterPro" id="IPR036366">
    <property type="entry name" value="PGBDSf"/>
</dbReference>
<dbReference type="STRING" id="945543.VIBR0546_10844"/>
<sequence>MSAQVGGRGLIHKGDSTTTGGVVTQGLGNVMLVGEGATQIEMIATCPICEKGWGKIVPIERWDVFIDNVQAALDGDLVMCGCPEGSNTLIASASAMRFSKVDGQIHGFKPHASTQEMDATYQSMVNALAEEGSAAPPSSPASRQGAQELKSKPEVVKALRLKSPLLKQSLTLDKLANRESHSYKSGARGQEVEYIQQALIKLGFDFGNAGADGDFGPTTKRQVEQFQKEYQETNNTHLAYQVGTIDGIVGQGTLLGLDEALVEGWEYQRSIDSVVVTYKEDLPADKRVVSQKSIEIIRLAFSRAGAKHAVITSTLRTPDEQARVMYRNAKQDLESQFRLYGRAGDKVLTVYKENHNATNVIDLMAKKIESLLRKGEKVSKHCTTFDEYEKVNIIDLGVNSMLNLNNHDKSLIDKISNQFRIMKHEGKLRFIDETNKSNRCWHIEVDI</sequence>
<dbReference type="InterPro" id="IPR036365">
    <property type="entry name" value="PGBD-like_sf"/>
</dbReference>
<dbReference type="RefSeq" id="WP_006878577.1">
    <property type="nucleotide sequence ID" value="NZ_AEVS01000040.1"/>
</dbReference>
<organism evidence="3 4">
    <name type="scientific">Vibrio brasiliensis LMG 20546</name>
    <dbReference type="NCBI Taxonomy" id="945543"/>
    <lineage>
        <taxon>Bacteria</taxon>
        <taxon>Pseudomonadati</taxon>
        <taxon>Pseudomonadota</taxon>
        <taxon>Gammaproteobacteria</taxon>
        <taxon>Vibrionales</taxon>
        <taxon>Vibrionaceae</taxon>
        <taxon>Vibrio</taxon>
        <taxon>Vibrio oreintalis group</taxon>
    </lineage>
</organism>
<feature type="domain" description="Peptidoglycan binding-like" evidence="2">
    <location>
        <begin position="188"/>
        <end position="230"/>
    </location>
</feature>
<evidence type="ECO:0000313" key="4">
    <source>
        <dbReference type="Proteomes" id="UP000004371"/>
    </source>
</evidence>
<dbReference type="InterPro" id="IPR002477">
    <property type="entry name" value="Peptidoglycan-bd-like"/>
</dbReference>
<dbReference type="Pfam" id="PF05488">
    <property type="entry name" value="PAAR_motif"/>
    <property type="match status" value="1"/>
</dbReference>
<accession>E8LRZ0</accession>
<comment type="caution">
    <text evidence="3">The sequence shown here is derived from an EMBL/GenBank/DDBJ whole genome shotgun (WGS) entry which is preliminary data.</text>
</comment>
<dbReference type="AlphaFoldDB" id="E8LRZ0"/>
<proteinExistence type="predicted"/>